<keyword evidence="3" id="KW-1185">Reference proteome</keyword>
<dbReference type="EMBL" id="JARJCW010000032">
    <property type="protein sequence ID" value="KAJ7208881.1"/>
    <property type="molecule type" value="Genomic_DNA"/>
</dbReference>
<evidence type="ECO:0000313" key="2">
    <source>
        <dbReference type="EMBL" id="KAJ7208881.1"/>
    </source>
</evidence>
<gene>
    <name evidence="2" type="ORF">GGX14DRAFT_632842</name>
</gene>
<accession>A0AAD6YAS1</accession>
<evidence type="ECO:0000313" key="3">
    <source>
        <dbReference type="Proteomes" id="UP001219525"/>
    </source>
</evidence>
<organism evidence="2 3">
    <name type="scientific">Mycena pura</name>
    <dbReference type="NCBI Taxonomy" id="153505"/>
    <lineage>
        <taxon>Eukaryota</taxon>
        <taxon>Fungi</taxon>
        <taxon>Dikarya</taxon>
        <taxon>Basidiomycota</taxon>
        <taxon>Agaricomycotina</taxon>
        <taxon>Agaricomycetes</taxon>
        <taxon>Agaricomycetidae</taxon>
        <taxon>Agaricales</taxon>
        <taxon>Marasmiineae</taxon>
        <taxon>Mycenaceae</taxon>
        <taxon>Mycena</taxon>
    </lineage>
</organism>
<feature type="region of interest" description="Disordered" evidence="1">
    <location>
        <begin position="1"/>
        <end position="34"/>
    </location>
</feature>
<sequence length="251" mass="27867">MAHHRGHNTAAFAEICPQTPAHGRPRGPRDGEATPTILAGTPHRLKDGQLCYPLWKALTPSIRTPRLHGTSPISHLILTPRFYDFPTLLYRLSNPPLDPTFRTTDPTFCHRADELVLRHRTPRIQLHDDHHAGSRQGSASLVGVFACPSEIPMDVFVEKCGEVMDAILATPLGGKLVRLEMMFPDATNNARLEQLGWTVDKKTVTTLSEFASVEDFLVYAADAEVKQIIHQAQEAFGNETRLLAADVVRKV</sequence>
<comment type="caution">
    <text evidence="2">The sequence shown here is derived from an EMBL/GenBank/DDBJ whole genome shotgun (WGS) entry which is preliminary data.</text>
</comment>
<proteinExistence type="predicted"/>
<evidence type="ECO:0000256" key="1">
    <source>
        <dbReference type="SAM" id="MobiDB-lite"/>
    </source>
</evidence>
<dbReference type="Proteomes" id="UP001219525">
    <property type="component" value="Unassembled WGS sequence"/>
</dbReference>
<name>A0AAD6YAS1_9AGAR</name>
<protein>
    <submittedName>
        <fullName evidence="2">Uncharacterized protein</fullName>
    </submittedName>
</protein>
<reference evidence="2" key="1">
    <citation type="submission" date="2023-03" db="EMBL/GenBank/DDBJ databases">
        <title>Massive genome expansion in bonnet fungi (Mycena s.s.) driven by repeated elements and novel gene families across ecological guilds.</title>
        <authorList>
            <consortium name="Lawrence Berkeley National Laboratory"/>
            <person name="Harder C.B."/>
            <person name="Miyauchi S."/>
            <person name="Viragh M."/>
            <person name="Kuo A."/>
            <person name="Thoen E."/>
            <person name="Andreopoulos B."/>
            <person name="Lu D."/>
            <person name="Skrede I."/>
            <person name="Drula E."/>
            <person name="Henrissat B."/>
            <person name="Morin E."/>
            <person name="Kohler A."/>
            <person name="Barry K."/>
            <person name="LaButti K."/>
            <person name="Morin E."/>
            <person name="Salamov A."/>
            <person name="Lipzen A."/>
            <person name="Mereny Z."/>
            <person name="Hegedus B."/>
            <person name="Baldrian P."/>
            <person name="Stursova M."/>
            <person name="Weitz H."/>
            <person name="Taylor A."/>
            <person name="Grigoriev I.V."/>
            <person name="Nagy L.G."/>
            <person name="Martin F."/>
            <person name="Kauserud H."/>
        </authorList>
    </citation>
    <scope>NUCLEOTIDE SEQUENCE</scope>
    <source>
        <strain evidence="2">9144</strain>
    </source>
</reference>
<dbReference type="AlphaFoldDB" id="A0AAD6YAS1"/>